<dbReference type="EMBL" id="CP012154">
    <property type="protein sequence ID" value="AKS41325.1"/>
    <property type="molecule type" value="Genomic_DNA"/>
</dbReference>
<name>A0A0K0XUI5_9GAMM</name>
<evidence type="ECO:0000256" key="12">
    <source>
        <dbReference type="ARBA" id="ARBA00034430"/>
    </source>
</evidence>
<proteinExistence type="inferred from homology"/>
<dbReference type="AlphaFoldDB" id="A0A0K0XUI5"/>
<evidence type="ECO:0000256" key="10">
    <source>
        <dbReference type="ARBA" id="ARBA00023136"/>
    </source>
</evidence>
<evidence type="ECO:0000256" key="3">
    <source>
        <dbReference type="ARBA" id="ARBA00022448"/>
    </source>
</evidence>
<dbReference type="GO" id="GO:0015252">
    <property type="term" value="F:proton channel activity"/>
    <property type="evidence" value="ECO:0007669"/>
    <property type="project" value="InterPro"/>
</dbReference>
<keyword evidence="6" id="KW-0631">Potassium channel</keyword>
<evidence type="ECO:0000313" key="13">
    <source>
        <dbReference type="EMBL" id="AKS41325.1"/>
    </source>
</evidence>
<accession>A0A0K0XUI5</accession>
<dbReference type="GO" id="GO:0016020">
    <property type="term" value="C:membrane"/>
    <property type="evidence" value="ECO:0007669"/>
    <property type="project" value="UniProtKB-SubCell"/>
</dbReference>
<keyword evidence="8" id="KW-1133">Transmembrane helix</keyword>
<comment type="subcellular location">
    <subcellularLocation>
        <location evidence="1">Membrane</location>
        <topology evidence="1">Multi-pass membrane protein</topology>
    </subcellularLocation>
</comment>
<evidence type="ECO:0000256" key="2">
    <source>
        <dbReference type="ARBA" id="ARBA00006920"/>
    </source>
</evidence>
<sequence>MSRPEFPKRGQQTTRLETFADAAFAFAAAMLAISIDEIPSTYPELMLALQGAPAFAASMAVILMFWYAHKRWSDRFGLDDLPTALLTFLLIMLVMIYVYPLKIFLQGGFSVLTDGALASDFRIESRFQFQVLVTIYSFGFFAMCALIAALHGHAWRCREALDMSAEEIFDTAAESIAWLIVGGFGLVAIALVWLLPESMTQFAPFAYGLLAFFGPIYSKLADRVGRRKGLI</sequence>
<keyword evidence="10" id="KW-0472">Membrane</keyword>
<evidence type="ECO:0000256" key="1">
    <source>
        <dbReference type="ARBA" id="ARBA00004141"/>
    </source>
</evidence>
<organism evidence="13 14">
    <name type="scientific">Wenzhouxiangella marina</name>
    <dbReference type="NCBI Taxonomy" id="1579979"/>
    <lineage>
        <taxon>Bacteria</taxon>
        <taxon>Pseudomonadati</taxon>
        <taxon>Pseudomonadota</taxon>
        <taxon>Gammaproteobacteria</taxon>
        <taxon>Chromatiales</taxon>
        <taxon>Wenzhouxiangellaceae</taxon>
        <taxon>Wenzhouxiangella</taxon>
    </lineage>
</organism>
<evidence type="ECO:0000256" key="9">
    <source>
        <dbReference type="ARBA" id="ARBA00023065"/>
    </source>
</evidence>
<keyword evidence="11" id="KW-0407">Ion channel</keyword>
<keyword evidence="3" id="KW-0813">Transport</keyword>
<evidence type="ECO:0000256" key="4">
    <source>
        <dbReference type="ARBA" id="ARBA00022538"/>
    </source>
</evidence>
<dbReference type="Proteomes" id="UP000066624">
    <property type="component" value="Chromosome"/>
</dbReference>
<reference evidence="13 14" key="1">
    <citation type="submission" date="2015-07" db="EMBL/GenBank/DDBJ databases">
        <authorList>
            <person name="Noorani M."/>
        </authorList>
    </citation>
    <scope>NUCLEOTIDE SEQUENCE [LARGE SCALE GENOMIC DNA]</scope>
    <source>
        <strain evidence="13 14">KCTC 42284</strain>
    </source>
</reference>
<dbReference type="GO" id="GO:0005267">
    <property type="term" value="F:potassium channel activity"/>
    <property type="evidence" value="ECO:0007669"/>
    <property type="project" value="UniProtKB-KW"/>
</dbReference>
<evidence type="ECO:0000313" key="14">
    <source>
        <dbReference type="Proteomes" id="UP000066624"/>
    </source>
</evidence>
<dbReference type="STRING" id="1579979.WM2015_944"/>
<evidence type="ECO:0000256" key="7">
    <source>
        <dbReference type="ARBA" id="ARBA00022958"/>
    </source>
</evidence>
<evidence type="ECO:0000256" key="6">
    <source>
        <dbReference type="ARBA" id="ARBA00022826"/>
    </source>
</evidence>
<dbReference type="InterPro" id="IPR010617">
    <property type="entry name" value="TMEM175-like"/>
</dbReference>
<dbReference type="Pfam" id="PF06736">
    <property type="entry name" value="TMEM175"/>
    <property type="match status" value="1"/>
</dbReference>
<keyword evidence="4" id="KW-0633">Potassium transport</keyword>
<keyword evidence="5" id="KW-0812">Transmembrane</keyword>
<dbReference type="RefSeq" id="WP_049724966.1">
    <property type="nucleotide sequence ID" value="NZ_CP012154.1"/>
</dbReference>
<evidence type="ECO:0000256" key="11">
    <source>
        <dbReference type="ARBA" id="ARBA00023303"/>
    </source>
</evidence>
<comment type="catalytic activity">
    <reaction evidence="12">
        <text>K(+)(in) = K(+)(out)</text>
        <dbReference type="Rhea" id="RHEA:29463"/>
        <dbReference type="ChEBI" id="CHEBI:29103"/>
    </reaction>
</comment>
<comment type="similarity">
    <text evidence="2">Belongs to the TMEM175 family.</text>
</comment>
<gene>
    <name evidence="13" type="ORF">WM2015_944</name>
</gene>
<protein>
    <submittedName>
        <fullName evidence="13">Transglutaminase-like</fullName>
    </submittedName>
</protein>
<dbReference type="KEGG" id="wma:WM2015_944"/>
<evidence type="ECO:0000256" key="8">
    <source>
        <dbReference type="ARBA" id="ARBA00022989"/>
    </source>
</evidence>
<keyword evidence="14" id="KW-1185">Reference proteome</keyword>
<keyword evidence="9" id="KW-0406">Ion transport</keyword>
<evidence type="ECO:0000256" key="5">
    <source>
        <dbReference type="ARBA" id="ARBA00022692"/>
    </source>
</evidence>
<keyword evidence="7" id="KW-0630">Potassium</keyword>